<keyword evidence="3" id="KW-0221">Differentiation</keyword>
<dbReference type="SUPFAM" id="SSF46689">
    <property type="entry name" value="Homeodomain-like"/>
    <property type="match status" value="1"/>
</dbReference>
<evidence type="ECO:0000259" key="8">
    <source>
        <dbReference type="PROSITE" id="PS51294"/>
    </source>
</evidence>
<dbReference type="EMBL" id="JAIVGD010000026">
    <property type="protein sequence ID" value="KAH0742103.1"/>
    <property type="molecule type" value="Genomic_DNA"/>
</dbReference>
<organism evidence="9 10">
    <name type="scientific">Solanum tuberosum</name>
    <name type="common">Potato</name>
    <dbReference type="NCBI Taxonomy" id="4113"/>
    <lineage>
        <taxon>Eukaryota</taxon>
        <taxon>Viridiplantae</taxon>
        <taxon>Streptophyta</taxon>
        <taxon>Embryophyta</taxon>
        <taxon>Tracheophyta</taxon>
        <taxon>Spermatophyta</taxon>
        <taxon>Magnoliopsida</taxon>
        <taxon>eudicotyledons</taxon>
        <taxon>Gunneridae</taxon>
        <taxon>Pentapetalae</taxon>
        <taxon>asterids</taxon>
        <taxon>lamiids</taxon>
        <taxon>Solanales</taxon>
        <taxon>Solanaceae</taxon>
        <taxon>Solanoideae</taxon>
        <taxon>Solaneae</taxon>
        <taxon>Solanum</taxon>
    </lineage>
</organism>
<dbReference type="InterPro" id="IPR001005">
    <property type="entry name" value="SANT/Myb"/>
</dbReference>
<dbReference type="Proteomes" id="UP000826656">
    <property type="component" value="Unassembled WGS sequence"/>
</dbReference>
<dbReference type="NCBIfam" id="TIGR01557">
    <property type="entry name" value="myb_SHAQKYF"/>
    <property type="match status" value="1"/>
</dbReference>
<dbReference type="InterPro" id="IPR044847">
    <property type="entry name" value="KAN_fam"/>
</dbReference>
<dbReference type="PANTHER" id="PTHR31496:SF48">
    <property type="entry name" value="TRANSCRIPTION FACTOR KAN2-RELATED"/>
    <property type="match status" value="1"/>
</dbReference>
<dbReference type="PANTHER" id="PTHR31496">
    <property type="entry name" value="TRANSCRIPTION FACTOR KAN2-RELATED"/>
    <property type="match status" value="1"/>
</dbReference>
<evidence type="ECO:0000313" key="9">
    <source>
        <dbReference type="EMBL" id="KAH0742103.1"/>
    </source>
</evidence>
<dbReference type="Gene3D" id="1.10.10.60">
    <property type="entry name" value="Homeodomain-like"/>
    <property type="match status" value="1"/>
</dbReference>
<name>A0ABQ7U6H5_SOLTU</name>
<accession>A0ABQ7U6H5</accession>
<evidence type="ECO:0000256" key="1">
    <source>
        <dbReference type="ARBA" id="ARBA00004123"/>
    </source>
</evidence>
<feature type="compositionally biased region" description="Low complexity" evidence="7">
    <location>
        <begin position="64"/>
        <end position="74"/>
    </location>
</feature>
<keyword evidence="5" id="KW-0804">Transcription</keyword>
<evidence type="ECO:0000256" key="4">
    <source>
        <dbReference type="ARBA" id="ARBA00023015"/>
    </source>
</evidence>
<feature type="region of interest" description="Disordered" evidence="7">
    <location>
        <begin position="62"/>
        <end position="81"/>
    </location>
</feature>
<keyword evidence="6" id="KW-0539">Nucleus</keyword>
<evidence type="ECO:0000256" key="3">
    <source>
        <dbReference type="ARBA" id="ARBA00022782"/>
    </source>
</evidence>
<dbReference type="InterPro" id="IPR006447">
    <property type="entry name" value="Myb_dom_plants"/>
</dbReference>
<comment type="subcellular location">
    <subcellularLocation>
        <location evidence="1">Nucleus</location>
    </subcellularLocation>
</comment>
<dbReference type="InterPro" id="IPR009057">
    <property type="entry name" value="Homeodomain-like_sf"/>
</dbReference>
<evidence type="ECO:0000313" key="10">
    <source>
        <dbReference type="Proteomes" id="UP000826656"/>
    </source>
</evidence>
<comment type="caution">
    <text evidence="9">The sequence shown here is derived from an EMBL/GenBank/DDBJ whole genome shotgun (WGS) entry which is preliminary data.</text>
</comment>
<gene>
    <name evidence="9" type="ORF">KY290_035146</name>
</gene>
<evidence type="ECO:0000256" key="2">
    <source>
        <dbReference type="ARBA" id="ARBA00022473"/>
    </source>
</evidence>
<reference evidence="9 10" key="1">
    <citation type="journal article" date="2021" name="bioRxiv">
        <title>Chromosome-scale and haplotype-resolved genome assembly of a tetraploid potato cultivar.</title>
        <authorList>
            <person name="Sun H."/>
            <person name="Jiao W.-B."/>
            <person name="Krause K."/>
            <person name="Campoy J.A."/>
            <person name="Goel M."/>
            <person name="Folz-Donahue K."/>
            <person name="Kukat C."/>
            <person name="Huettel B."/>
            <person name="Schneeberger K."/>
        </authorList>
    </citation>
    <scope>NUCLEOTIDE SEQUENCE [LARGE SCALE GENOMIC DNA]</scope>
    <source>
        <strain evidence="9">SolTubOtavaFocal</strain>
        <tissue evidence="9">Leaves</tissue>
    </source>
</reference>
<evidence type="ECO:0000256" key="7">
    <source>
        <dbReference type="SAM" id="MobiDB-lite"/>
    </source>
</evidence>
<dbReference type="PROSITE" id="PS51294">
    <property type="entry name" value="HTH_MYB"/>
    <property type="match status" value="1"/>
</dbReference>
<dbReference type="Pfam" id="PF00249">
    <property type="entry name" value="Myb_DNA-binding"/>
    <property type="match status" value="1"/>
</dbReference>
<proteinExistence type="predicted"/>
<dbReference type="InterPro" id="IPR017930">
    <property type="entry name" value="Myb_dom"/>
</dbReference>
<keyword evidence="2" id="KW-0217">Developmental protein</keyword>
<protein>
    <recommendedName>
        <fullName evidence="8">HTH myb-type domain-containing protein</fullName>
    </recommendedName>
</protein>
<evidence type="ECO:0000256" key="5">
    <source>
        <dbReference type="ARBA" id="ARBA00023163"/>
    </source>
</evidence>
<keyword evidence="4" id="KW-0805">Transcription regulation</keyword>
<sequence>MRAPRMRWTSTLHARFVHAVELLGGHERATPKSVLELMDVKDLTLAHVKSHLQMYRTVKTTDKSAAGAASSGQSEVFDTVSSGDNSDDLVLEIKNSNKSELSVQQGRQNMYNQEKDYGGLWSNSSRESWQLHGKLGDYPGNLPSLEKNMEAKCTSYEGISTEVSSSSITQASPKKLNLDFTLGIPNIS</sequence>
<feature type="domain" description="HTH myb-type" evidence="8">
    <location>
        <begin position="1"/>
        <end position="60"/>
    </location>
</feature>
<evidence type="ECO:0000256" key="6">
    <source>
        <dbReference type="ARBA" id="ARBA00023242"/>
    </source>
</evidence>
<keyword evidence="10" id="KW-1185">Reference proteome</keyword>